<dbReference type="InterPro" id="IPR038765">
    <property type="entry name" value="Papain-like_cys_pep_sf"/>
</dbReference>
<evidence type="ECO:0000256" key="1">
    <source>
        <dbReference type="ARBA" id="ARBA00000707"/>
    </source>
</evidence>
<dbReference type="Pfam" id="PF02338">
    <property type="entry name" value="OTU"/>
    <property type="match status" value="1"/>
</dbReference>
<dbReference type="PANTHER" id="PTHR13312">
    <property type="entry name" value="HIV-INDUCED PROTEIN-7-LIKE PROTEASE"/>
    <property type="match status" value="1"/>
</dbReference>
<dbReference type="EMBL" id="DS999419">
    <property type="protein sequence ID" value="EED86668.1"/>
    <property type="molecule type" value="Genomic_DNA"/>
</dbReference>
<keyword evidence="3" id="KW-0788">Thiol protease</keyword>
<feature type="compositionally biased region" description="Low complexity" evidence="4">
    <location>
        <begin position="568"/>
        <end position="588"/>
    </location>
</feature>
<dbReference type="HOGENOM" id="CLU_290458_0_0_1"/>
<feature type="compositionally biased region" description="Low complexity" evidence="4">
    <location>
        <begin position="78"/>
        <end position="99"/>
    </location>
</feature>
<dbReference type="RefSeq" id="XP_002296940.1">
    <property type="nucleotide sequence ID" value="XM_002296904.1"/>
</dbReference>
<comment type="catalytic activity">
    <reaction evidence="1 3">
        <text>Thiol-dependent hydrolysis of ester, thioester, amide, peptide and isopeptide bonds formed by the C-terminal Gly of ubiquitin (a 76-residue protein attached to proteins as an intracellular targeting signal).</text>
        <dbReference type="EC" id="3.4.19.12"/>
    </reaction>
</comment>
<dbReference type="Proteomes" id="UP000001449">
    <property type="component" value="Unassembled WGS sequence"/>
</dbReference>
<feature type="compositionally biased region" description="Basic residues" evidence="4">
    <location>
        <begin position="539"/>
        <end position="553"/>
    </location>
</feature>
<feature type="region of interest" description="Disordered" evidence="4">
    <location>
        <begin position="779"/>
        <end position="861"/>
    </location>
</feature>
<dbReference type="FunFam" id="3.90.70.80:FF:000019">
    <property type="entry name" value="Cysteine proteinases superfamily protein"/>
    <property type="match status" value="1"/>
</dbReference>
<feature type="compositionally biased region" description="Low complexity" evidence="4">
    <location>
        <begin position="645"/>
        <end position="656"/>
    </location>
</feature>
<organism evidence="6 7">
    <name type="scientific">Thalassiosira pseudonana</name>
    <name type="common">Marine diatom</name>
    <name type="synonym">Cyclotella nana</name>
    <dbReference type="NCBI Taxonomy" id="35128"/>
    <lineage>
        <taxon>Eukaryota</taxon>
        <taxon>Sar</taxon>
        <taxon>Stramenopiles</taxon>
        <taxon>Ochrophyta</taxon>
        <taxon>Bacillariophyta</taxon>
        <taxon>Coscinodiscophyceae</taxon>
        <taxon>Thalassiosirophycidae</taxon>
        <taxon>Thalassiosirales</taxon>
        <taxon>Thalassiosiraceae</taxon>
        <taxon>Thalassiosira</taxon>
    </lineage>
</organism>
<evidence type="ECO:0000313" key="6">
    <source>
        <dbReference type="EMBL" id="EED86668.1"/>
    </source>
</evidence>
<feature type="region of interest" description="Disordered" evidence="4">
    <location>
        <begin position="236"/>
        <end position="382"/>
    </location>
</feature>
<dbReference type="STRING" id="35128.B8LD83"/>
<feature type="compositionally biased region" description="Basic residues" evidence="4">
    <location>
        <begin position="609"/>
        <end position="618"/>
    </location>
</feature>
<feature type="compositionally biased region" description="Polar residues" evidence="4">
    <location>
        <begin position="236"/>
        <end position="253"/>
    </location>
</feature>
<dbReference type="GO" id="GO:0036503">
    <property type="term" value="P:ERAD pathway"/>
    <property type="evidence" value="ECO:0000318"/>
    <property type="project" value="GO_Central"/>
</dbReference>
<dbReference type="EC" id="3.4.19.12" evidence="3"/>
<feature type="domain" description="OTU" evidence="5">
    <location>
        <begin position="894"/>
        <end position="1054"/>
    </location>
</feature>
<feature type="compositionally biased region" description="Basic residues" evidence="4">
    <location>
        <begin position="299"/>
        <end position="313"/>
    </location>
</feature>
<feature type="compositionally biased region" description="Basic and acidic residues" evidence="4">
    <location>
        <begin position="690"/>
        <end position="706"/>
    </location>
</feature>
<feature type="region of interest" description="Disordered" evidence="4">
    <location>
        <begin position="184"/>
        <end position="216"/>
    </location>
</feature>
<dbReference type="GO" id="GO:0005737">
    <property type="term" value="C:cytoplasm"/>
    <property type="evidence" value="ECO:0007669"/>
    <property type="project" value="UniProtKB-SubCell"/>
</dbReference>
<dbReference type="GeneID" id="7446296"/>
<feature type="compositionally biased region" description="Polar residues" evidence="4">
    <location>
        <begin position="206"/>
        <end position="216"/>
    </location>
</feature>
<dbReference type="PANTHER" id="PTHR13312:SF0">
    <property type="entry name" value="UBIQUITIN THIOESTERASE OTU1"/>
    <property type="match status" value="1"/>
</dbReference>
<name>B8LD83_THAPS</name>
<protein>
    <recommendedName>
        <fullName evidence="3">Ubiquitin thioesterase OTU</fullName>
        <ecNumber evidence="3">3.4.19.12</ecNumber>
    </recommendedName>
</protein>
<keyword evidence="3" id="KW-0645">Protease</keyword>
<accession>B8LD83</accession>
<evidence type="ECO:0000259" key="5">
    <source>
        <dbReference type="PROSITE" id="PS50802"/>
    </source>
</evidence>
<keyword evidence="2 3" id="KW-0378">Hydrolase</keyword>
<dbReference type="InterPro" id="IPR003323">
    <property type="entry name" value="OTU_dom"/>
</dbReference>
<feature type="compositionally biased region" description="Basic and acidic residues" evidence="4">
    <location>
        <begin position="316"/>
        <end position="337"/>
    </location>
</feature>
<proteinExistence type="predicted"/>
<sequence length="1054" mass="116376">MSGSTTTTKKPTKSYSFHEEHHVVNRPSTSYSFHEEGRRNGSSANQHHPRPHRRYVQESSSDGDDKPERVVPRPPSRKYIQQSSDESSSPVPVPKKQLVTTSPPTVLSAKATSSAENTSSEALKNAQVTIEKYKQLYEAILRDPSNAFLFEKKDTLATVASEEAVAKKEGGEVKEIAKDRVVVHGADPPEVKEVDTTIQEKKDPPATNTSELSEWNSNVNVDEIIEGLKLQDILNPQETPSVGSQSILSEIKNSSSSSSSSKNDRQLAPIKPNKRRISSSLNSSLRNSHKSASSTDSHHSHRSHSKSERKRSNRSLQDHHYDRERTSSTTKNEERRSRSSFNLTRSASPGNVSSGTSVSSQKSNKSRSSSTGRNLSFGSRRRFSFSSNAGGSVADDLESQGGFTDCEDDGDVVGDLYNASGTDAKKGKKGLFGKMRKLGAKVSNGVSKVFLPGGSMFRKYKVGEKARYNIGKIRDSLETFDPCDLTVEVTIIAVHIDAVLEIPYYTIQLPDGSRKQTNMEHLMPLEDYNNGRRAESRLGHHRHRSSSRSRSTSRSRSSLVDNDDDQTSVRSNRSTRSTNSSKSLSSRRSSSKRGSSRRSPSPERDSSRRRSISKRHSSKPRDRDRSGSPKRSSSRHSSSRRLSEHSSSFKSTSSSSSRHRMKTPPRSRNGGCSSRCGSDKLSSTRRSSRRCIDEHNDSDYRPRIDAMRGGGMTIPSSDSVVSLKKSDRTVKSKDPQRANDETEEKPTIIKLTRSNTGNSMASSSFALEAAALAIGARRSSASVSSGTKGNESAKEEPPAVMESMLPKAKHSKSSSSDDYELVKSRDKSKRTRSRSIGAPASPVKNCSKCDGSHESSDCPTYLQEREKHKDAWRHYGKKDKKHMGEDGGNVRVKAKRITQPPDGSCLFHSLVHCLNTSKECGGVTPLSSFSNTASSYVPPPLTATYLRRKVASYIASNPELPIADDPLKEWVLWESGKSVKEYAAEIKKDGVWGGGVEIAAVSHMFNVNVHVYERKKSSDEYLRISCFNVDSDVSKKTLHILYQGRNHYDALQLK</sequence>
<dbReference type="GO" id="GO:0004843">
    <property type="term" value="F:cysteine-type deubiquitinase activity"/>
    <property type="evidence" value="ECO:0000318"/>
    <property type="project" value="GO_Central"/>
</dbReference>
<feature type="compositionally biased region" description="Basic and acidic residues" evidence="4">
    <location>
        <begin position="184"/>
        <end position="204"/>
    </location>
</feature>
<feature type="region of interest" description="Disordered" evidence="4">
    <location>
        <begin position="1"/>
        <end position="122"/>
    </location>
</feature>
<dbReference type="PaxDb" id="35128-Thaps25476"/>
<dbReference type="KEGG" id="tps:THAPSDRAFT_25476"/>
<feature type="compositionally biased region" description="Low complexity" evidence="4">
    <location>
        <begin position="666"/>
        <end position="676"/>
    </location>
</feature>
<gene>
    <name evidence="6" type="ORF">THAPSDRAFT_25476</name>
</gene>
<feature type="compositionally biased region" description="Basic and acidic residues" evidence="4">
    <location>
        <begin position="724"/>
        <end position="747"/>
    </location>
</feature>
<dbReference type="eggNOG" id="ENOG502RVNN">
    <property type="taxonomic scope" value="Eukaryota"/>
</dbReference>
<keyword evidence="3" id="KW-0833">Ubl conjugation pathway</keyword>
<evidence type="ECO:0000256" key="2">
    <source>
        <dbReference type="ARBA" id="ARBA00022801"/>
    </source>
</evidence>
<reference evidence="6 7" key="2">
    <citation type="journal article" date="2008" name="Nature">
        <title>The Phaeodactylum genome reveals the evolutionary history of diatom genomes.</title>
        <authorList>
            <person name="Bowler C."/>
            <person name="Allen A.E."/>
            <person name="Badger J.H."/>
            <person name="Grimwood J."/>
            <person name="Jabbari K."/>
            <person name="Kuo A."/>
            <person name="Maheswari U."/>
            <person name="Martens C."/>
            <person name="Maumus F."/>
            <person name="Otillar R.P."/>
            <person name="Rayko E."/>
            <person name="Salamov A."/>
            <person name="Vandepoele K."/>
            <person name="Beszteri B."/>
            <person name="Gruber A."/>
            <person name="Heijde M."/>
            <person name="Katinka M."/>
            <person name="Mock T."/>
            <person name="Valentin K."/>
            <person name="Verret F."/>
            <person name="Berges J.A."/>
            <person name="Brownlee C."/>
            <person name="Cadoret J.P."/>
            <person name="Chiovitti A."/>
            <person name="Choi C.J."/>
            <person name="Coesel S."/>
            <person name="De Martino A."/>
            <person name="Detter J.C."/>
            <person name="Durkin C."/>
            <person name="Falciatore A."/>
            <person name="Fournet J."/>
            <person name="Haruta M."/>
            <person name="Huysman M.J."/>
            <person name="Jenkins B.D."/>
            <person name="Jiroutova K."/>
            <person name="Jorgensen R.E."/>
            <person name="Joubert Y."/>
            <person name="Kaplan A."/>
            <person name="Kroger N."/>
            <person name="Kroth P.G."/>
            <person name="La Roche J."/>
            <person name="Lindquist E."/>
            <person name="Lommer M."/>
            <person name="Martin-Jezequel V."/>
            <person name="Lopez P.J."/>
            <person name="Lucas S."/>
            <person name="Mangogna M."/>
            <person name="McGinnis K."/>
            <person name="Medlin L.K."/>
            <person name="Montsant A."/>
            <person name="Oudot-Le Secq M.P."/>
            <person name="Napoli C."/>
            <person name="Obornik M."/>
            <person name="Parker M.S."/>
            <person name="Petit J.L."/>
            <person name="Porcel B.M."/>
            <person name="Poulsen N."/>
            <person name="Robison M."/>
            <person name="Rychlewski L."/>
            <person name="Rynearson T.A."/>
            <person name="Schmutz J."/>
            <person name="Shapiro H."/>
            <person name="Siaut M."/>
            <person name="Stanley M."/>
            <person name="Sussman M.R."/>
            <person name="Taylor A.R."/>
            <person name="Vardi A."/>
            <person name="von Dassow P."/>
            <person name="Vyverman W."/>
            <person name="Willis A."/>
            <person name="Wyrwicz L.S."/>
            <person name="Rokhsar D.S."/>
            <person name="Weissenbach J."/>
            <person name="Armbrust E.V."/>
            <person name="Green B.R."/>
            <person name="Van de Peer Y."/>
            <person name="Grigoriev I.V."/>
        </authorList>
    </citation>
    <scope>NUCLEOTIDE SEQUENCE [LARGE SCALE GENOMIC DNA]</scope>
    <source>
        <strain evidence="6 7">CCMP1335</strain>
    </source>
</reference>
<reference evidence="6 7" key="1">
    <citation type="journal article" date="2004" name="Science">
        <title>The genome of the diatom Thalassiosira pseudonana: ecology, evolution, and metabolism.</title>
        <authorList>
            <person name="Armbrust E.V."/>
            <person name="Berges J.A."/>
            <person name="Bowler C."/>
            <person name="Green B.R."/>
            <person name="Martinez D."/>
            <person name="Putnam N.H."/>
            <person name="Zhou S."/>
            <person name="Allen A.E."/>
            <person name="Apt K.E."/>
            <person name="Bechner M."/>
            <person name="Brzezinski M.A."/>
            <person name="Chaal B.K."/>
            <person name="Chiovitti A."/>
            <person name="Davis A.K."/>
            <person name="Demarest M.S."/>
            <person name="Detter J.C."/>
            <person name="Glavina T."/>
            <person name="Goodstein D."/>
            <person name="Hadi M.Z."/>
            <person name="Hellsten U."/>
            <person name="Hildebrand M."/>
            <person name="Jenkins B.D."/>
            <person name="Jurka J."/>
            <person name="Kapitonov V.V."/>
            <person name="Kroger N."/>
            <person name="Lau W.W."/>
            <person name="Lane T.W."/>
            <person name="Larimer F.W."/>
            <person name="Lippmeier J.C."/>
            <person name="Lucas S."/>
            <person name="Medina M."/>
            <person name="Montsant A."/>
            <person name="Obornik M."/>
            <person name="Parker M.S."/>
            <person name="Palenik B."/>
            <person name="Pazour G.J."/>
            <person name="Richardson P.M."/>
            <person name="Rynearson T.A."/>
            <person name="Saito M.A."/>
            <person name="Schwartz D.C."/>
            <person name="Thamatrakoln K."/>
            <person name="Valentin K."/>
            <person name="Vardi A."/>
            <person name="Wilkerson F.P."/>
            <person name="Rokhsar D.S."/>
        </authorList>
    </citation>
    <scope>NUCLEOTIDE SEQUENCE [LARGE SCALE GENOMIC DNA]</scope>
    <source>
        <strain evidence="6 7">CCMP1335</strain>
    </source>
</reference>
<feature type="region of interest" description="Disordered" evidence="4">
    <location>
        <begin position="536"/>
        <end position="749"/>
    </location>
</feature>
<evidence type="ECO:0000313" key="7">
    <source>
        <dbReference type="Proteomes" id="UP000001449"/>
    </source>
</evidence>
<feature type="compositionally biased region" description="Low complexity" evidence="4">
    <location>
        <begin position="351"/>
        <end position="382"/>
    </location>
</feature>
<dbReference type="Gene3D" id="3.90.70.80">
    <property type="match status" value="1"/>
</dbReference>
<keyword evidence="7" id="KW-1185">Reference proteome</keyword>
<dbReference type="CDD" id="cd22744">
    <property type="entry name" value="OTU"/>
    <property type="match status" value="1"/>
</dbReference>
<evidence type="ECO:0000256" key="4">
    <source>
        <dbReference type="SAM" id="MobiDB-lite"/>
    </source>
</evidence>
<feature type="compositionally biased region" description="Low complexity" evidence="4">
    <location>
        <begin position="278"/>
        <end position="295"/>
    </location>
</feature>
<dbReference type="PROSITE" id="PS50802">
    <property type="entry name" value="OTU"/>
    <property type="match status" value="1"/>
</dbReference>
<feature type="compositionally biased region" description="Polar residues" evidence="4">
    <location>
        <begin position="339"/>
        <end position="350"/>
    </location>
</feature>
<dbReference type="InParanoid" id="B8LD83"/>
<comment type="function">
    <text evidence="3">Hydrolase that can remove conjugated ubiquitin from proteins and may therefore play an important regulatory role at the level of protein turnover by preventing degradation.</text>
</comment>
<comment type="subcellular location">
    <subcellularLocation>
        <location evidence="3">Cytoplasm</location>
    </subcellularLocation>
</comment>
<dbReference type="GO" id="GO:0030968">
    <property type="term" value="P:endoplasmic reticulum unfolded protein response"/>
    <property type="evidence" value="ECO:0000318"/>
    <property type="project" value="GO_Central"/>
</dbReference>
<dbReference type="SUPFAM" id="SSF54001">
    <property type="entry name" value="Cysteine proteinases"/>
    <property type="match status" value="1"/>
</dbReference>
<evidence type="ECO:0000256" key="3">
    <source>
        <dbReference type="RuleBase" id="RU367104"/>
    </source>
</evidence>
<keyword evidence="3" id="KW-0963">Cytoplasm</keyword>
<feature type="compositionally biased region" description="Low complexity" evidence="4">
    <location>
        <begin position="108"/>
        <end position="122"/>
    </location>
</feature>
<dbReference type="AlphaFoldDB" id="B8LD83"/>